<name>G3HIJ6_CRIGR</name>
<evidence type="ECO:0008006" key="4">
    <source>
        <dbReference type="Google" id="ProtNLM"/>
    </source>
</evidence>
<evidence type="ECO:0000256" key="1">
    <source>
        <dbReference type="SAM" id="SignalP"/>
    </source>
</evidence>
<dbReference type="AlphaFoldDB" id="G3HIJ6"/>
<feature type="signal peptide" evidence="1">
    <location>
        <begin position="1"/>
        <end position="18"/>
    </location>
</feature>
<reference evidence="3" key="1">
    <citation type="journal article" date="2011" name="Nat. Biotechnol.">
        <title>The genomic sequence of the Chinese hamster ovary (CHO)-K1 cell line.</title>
        <authorList>
            <person name="Xu X."/>
            <person name="Nagarajan H."/>
            <person name="Lewis N.E."/>
            <person name="Pan S."/>
            <person name="Cai Z."/>
            <person name="Liu X."/>
            <person name="Chen W."/>
            <person name="Xie M."/>
            <person name="Wang W."/>
            <person name="Hammond S."/>
            <person name="Andersen M.R."/>
            <person name="Neff N."/>
            <person name="Passarelli B."/>
            <person name="Koh W."/>
            <person name="Fan H.C."/>
            <person name="Wang J."/>
            <person name="Gui Y."/>
            <person name="Lee K.H."/>
            <person name="Betenbaugh M.J."/>
            <person name="Quake S.R."/>
            <person name="Famili I."/>
            <person name="Palsson B.O."/>
            <person name="Wang J."/>
        </authorList>
    </citation>
    <scope>NUCLEOTIDE SEQUENCE [LARGE SCALE GENOMIC DNA]</scope>
    <source>
        <strain evidence="3">CHO K1 cell line</strain>
    </source>
</reference>
<proteinExistence type="predicted"/>
<feature type="chain" id="PRO_5003444348" description="Secreted protein" evidence="1">
    <location>
        <begin position="19"/>
        <end position="86"/>
    </location>
</feature>
<accession>G3HIJ6</accession>
<dbReference type="GlyGen" id="G3HIJ6">
    <property type="glycosylation" value="1 site"/>
</dbReference>
<keyword evidence="1" id="KW-0732">Signal</keyword>
<protein>
    <recommendedName>
        <fullName evidence="4">Secreted protein</fullName>
    </recommendedName>
</protein>
<evidence type="ECO:0000313" key="3">
    <source>
        <dbReference type="Proteomes" id="UP000001075"/>
    </source>
</evidence>
<dbReference type="InParanoid" id="G3HIJ6"/>
<gene>
    <name evidence="2" type="ORF">I79_010467</name>
</gene>
<evidence type="ECO:0000313" key="2">
    <source>
        <dbReference type="EMBL" id="EGW00054.1"/>
    </source>
</evidence>
<dbReference type="EMBL" id="JH000405">
    <property type="protein sequence ID" value="EGW00054.1"/>
    <property type="molecule type" value="Genomic_DNA"/>
</dbReference>
<dbReference type="Proteomes" id="UP000001075">
    <property type="component" value="Unassembled WGS sequence"/>
</dbReference>
<organism evidence="2 3">
    <name type="scientific">Cricetulus griseus</name>
    <name type="common">Chinese hamster</name>
    <name type="synonym">Cricetulus barabensis griseus</name>
    <dbReference type="NCBI Taxonomy" id="10029"/>
    <lineage>
        <taxon>Eukaryota</taxon>
        <taxon>Metazoa</taxon>
        <taxon>Chordata</taxon>
        <taxon>Craniata</taxon>
        <taxon>Vertebrata</taxon>
        <taxon>Euteleostomi</taxon>
        <taxon>Mammalia</taxon>
        <taxon>Eutheria</taxon>
        <taxon>Euarchontoglires</taxon>
        <taxon>Glires</taxon>
        <taxon>Rodentia</taxon>
        <taxon>Myomorpha</taxon>
        <taxon>Muroidea</taxon>
        <taxon>Cricetidae</taxon>
        <taxon>Cricetinae</taxon>
        <taxon>Cricetulus</taxon>
    </lineage>
</organism>
<sequence>MQRLRLSLLAMVVHTCSASLGRQRKEDLQFQGQCGLYSETLSHNKTNLGHPFMELRIVLNLDIGLPLCPYPLFFLNPPPTPLNSFL</sequence>